<dbReference type="Proteomes" id="UP001596024">
    <property type="component" value="Unassembled WGS sequence"/>
</dbReference>
<gene>
    <name evidence="2" type="ORF">ACFPB0_01595</name>
</gene>
<keyword evidence="1" id="KW-0472">Membrane</keyword>
<evidence type="ECO:0000313" key="3">
    <source>
        <dbReference type="Proteomes" id="UP001596024"/>
    </source>
</evidence>
<feature type="transmembrane region" description="Helical" evidence="1">
    <location>
        <begin position="45"/>
        <end position="65"/>
    </location>
</feature>
<protein>
    <submittedName>
        <fullName evidence="2">Uncharacterized protein</fullName>
    </submittedName>
</protein>
<evidence type="ECO:0000256" key="1">
    <source>
        <dbReference type="SAM" id="Phobius"/>
    </source>
</evidence>
<dbReference type="RefSeq" id="WP_371394656.1">
    <property type="nucleotide sequence ID" value="NZ_CP163421.1"/>
</dbReference>
<keyword evidence="3" id="KW-1185">Reference proteome</keyword>
<keyword evidence="1" id="KW-1133">Transmembrane helix</keyword>
<proteinExistence type="predicted"/>
<evidence type="ECO:0000313" key="2">
    <source>
        <dbReference type="EMBL" id="MFC4723974.1"/>
    </source>
</evidence>
<dbReference type="EMBL" id="JBHSGQ010000001">
    <property type="protein sequence ID" value="MFC4723974.1"/>
    <property type="molecule type" value="Genomic_DNA"/>
</dbReference>
<feature type="transmembrane region" description="Helical" evidence="1">
    <location>
        <begin position="77"/>
        <end position="95"/>
    </location>
</feature>
<keyword evidence="1" id="KW-0812">Transmembrane</keyword>
<sequence length="133" mass="14520">MSDTHFSFEPDPASPHNARIASILDRMLEMEHALQKEQRFDPWRLVAPNAVLLAGLGVLALMAAFNSGLPIAEIQPGRMLLGVVIVAAGFGFYGVSTAQAARRRILQLEALRLQRRAMLAAQAMEHGEGSRSE</sequence>
<organism evidence="2 3">
    <name type="scientific">Glycocaulis abyssi</name>
    <dbReference type="NCBI Taxonomy" id="1433403"/>
    <lineage>
        <taxon>Bacteria</taxon>
        <taxon>Pseudomonadati</taxon>
        <taxon>Pseudomonadota</taxon>
        <taxon>Alphaproteobacteria</taxon>
        <taxon>Maricaulales</taxon>
        <taxon>Maricaulaceae</taxon>
        <taxon>Glycocaulis</taxon>
    </lineage>
</organism>
<accession>A0ABV9N8Y3</accession>
<comment type="caution">
    <text evidence="2">The sequence shown here is derived from an EMBL/GenBank/DDBJ whole genome shotgun (WGS) entry which is preliminary data.</text>
</comment>
<reference evidence="3" key="1">
    <citation type="journal article" date="2019" name="Int. J. Syst. Evol. Microbiol.">
        <title>The Global Catalogue of Microorganisms (GCM) 10K type strain sequencing project: providing services to taxonomists for standard genome sequencing and annotation.</title>
        <authorList>
            <consortium name="The Broad Institute Genomics Platform"/>
            <consortium name="The Broad Institute Genome Sequencing Center for Infectious Disease"/>
            <person name="Wu L."/>
            <person name="Ma J."/>
        </authorList>
    </citation>
    <scope>NUCLEOTIDE SEQUENCE [LARGE SCALE GENOMIC DNA]</scope>
    <source>
        <strain evidence="3">CCUG 62981</strain>
    </source>
</reference>
<name>A0ABV9N8Y3_9PROT</name>